<organism evidence="4 5">
    <name type="scientific">Sphingomonas panacis</name>
    <dbReference type="NCBI Taxonomy" id="1560345"/>
    <lineage>
        <taxon>Bacteria</taxon>
        <taxon>Pseudomonadati</taxon>
        <taxon>Pseudomonadota</taxon>
        <taxon>Alphaproteobacteria</taxon>
        <taxon>Sphingomonadales</taxon>
        <taxon>Sphingomonadaceae</taxon>
        <taxon>Sphingomonas</taxon>
    </lineage>
</organism>
<dbReference type="GO" id="GO:0015562">
    <property type="term" value="F:efflux transmembrane transporter activity"/>
    <property type="evidence" value="ECO:0007669"/>
    <property type="project" value="InterPro"/>
</dbReference>
<keyword evidence="2" id="KW-0564">Palmitate</keyword>
<keyword evidence="3" id="KW-0175">Coiled coil</keyword>
<dbReference type="InterPro" id="IPR003423">
    <property type="entry name" value="OMP_efflux"/>
</dbReference>
<dbReference type="OrthoDB" id="7181739at2"/>
<feature type="coiled-coil region" evidence="3">
    <location>
        <begin position="224"/>
        <end position="251"/>
    </location>
</feature>
<dbReference type="EMBL" id="CP014168">
    <property type="protein sequence ID" value="AOH83232.1"/>
    <property type="molecule type" value="Genomic_DNA"/>
</dbReference>
<evidence type="ECO:0000256" key="3">
    <source>
        <dbReference type="SAM" id="Coils"/>
    </source>
</evidence>
<keyword evidence="2" id="KW-0812">Transmembrane</keyword>
<evidence type="ECO:0000256" key="2">
    <source>
        <dbReference type="RuleBase" id="RU362097"/>
    </source>
</evidence>
<dbReference type="PANTHER" id="PTHR30203">
    <property type="entry name" value="OUTER MEMBRANE CATION EFFLUX PROTEIN"/>
    <property type="match status" value="1"/>
</dbReference>
<proteinExistence type="inferred from homology"/>
<comment type="subcellular location">
    <subcellularLocation>
        <location evidence="2">Cell membrane</location>
        <topology evidence="2">Lipid-anchor</topology>
    </subcellularLocation>
</comment>
<dbReference type="AlphaFoldDB" id="A0A1B3Z717"/>
<dbReference type="Pfam" id="PF02321">
    <property type="entry name" value="OEP"/>
    <property type="match status" value="2"/>
</dbReference>
<keyword evidence="2" id="KW-0472">Membrane</keyword>
<name>A0A1B3Z717_9SPHN</name>
<dbReference type="Gene3D" id="2.20.200.10">
    <property type="entry name" value="Outer membrane efflux proteins (OEP)"/>
    <property type="match status" value="1"/>
</dbReference>
<protein>
    <submittedName>
        <fullName evidence="4">RND transporter</fullName>
    </submittedName>
</protein>
<evidence type="ECO:0000256" key="1">
    <source>
        <dbReference type="ARBA" id="ARBA00007613"/>
    </source>
</evidence>
<reference evidence="4 5" key="1">
    <citation type="submission" date="2016-01" db="EMBL/GenBank/DDBJ databases">
        <title>Complete genome and mega plasmid sequence of Sphingomonas panacis DCY99 elicits systemic resistance in rice to Xanthomonas oryzae.</title>
        <authorList>
            <person name="Kim Y.J."/>
            <person name="Yang D.C."/>
            <person name="Sing P."/>
        </authorList>
    </citation>
    <scope>NUCLEOTIDE SEQUENCE [LARGE SCALE GENOMIC DNA]</scope>
    <source>
        <strain evidence="4 5">DCY99</strain>
    </source>
</reference>
<dbReference type="STRING" id="1560345.AWL63_03830"/>
<dbReference type="NCBIfam" id="TIGR01845">
    <property type="entry name" value="outer_NodT"/>
    <property type="match status" value="1"/>
</dbReference>
<dbReference type="KEGG" id="span:AWL63_03830"/>
<keyword evidence="2" id="KW-1134">Transmembrane beta strand</keyword>
<keyword evidence="2" id="KW-0449">Lipoprotein</keyword>
<dbReference type="SUPFAM" id="SSF56954">
    <property type="entry name" value="Outer membrane efflux proteins (OEP)"/>
    <property type="match status" value="1"/>
</dbReference>
<dbReference type="GO" id="GO:0005886">
    <property type="term" value="C:plasma membrane"/>
    <property type="evidence" value="ECO:0007669"/>
    <property type="project" value="UniProtKB-SubCell"/>
</dbReference>
<sequence length="476" mass="50399">MRFRSLFPALTLAGTACSMTPALTLPPPPVAAVYPAAAAGTVFAVPDWRAMFGDPRLQRLITLALAENRDLRIAARNAEAARAQIRVQRAQSLPSVGGESGYTRQRQPSNVAGAGVGLTPITGGARGIEFGQFTVQAALTAFEIDLFGRLRAMNEAALQRWLGSEEGRLAVRLTVIGVVADTYFAERLAEGQLRLTTATLENWRAALDIARRLKAAGQASGVDLAQAEGQVRQVQADLAQRQRELALATNALTLAVGAAFPADLPSPIGLMDQPIPTALAAGTPSDLLTRRPDILQAEHELRAANADIGAARAAFFPRLSLTAAFGVASAGLSGLFNGANQTWSFSPSLSAPIFRGGELRGNLDLARLRTSVAVATYEKTIQTAFREVLDGLAARATYATQSAEQREVARHAERREALALLAYRAGMTGRLELLDAQRSGYGARQAALAVRREELASATALYRALGGGVSRLAPSP</sequence>
<dbReference type="PANTHER" id="PTHR30203:SF32">
    <property type="entry name" value="CATION EFFLUX SYSTEM PROTEIN CUSC"/>
    <property type="match status" value="1"/>
</dbReference>
<dbReference type="InterPro" id="IPR010131">
    <property type="entry name" value="MdtP/NodT-like"/>
</dbReference>
<evidence type="ECO:0000313" key="5">
    <source>
        <dbReference type="Proteomes" id="UP000094256"/>
    </source>
</evidence>
<gene>
    <name evidence="4" type="ORF">AWL63_03830</name>
</gene>
<dbReference type="Gene3D" id="1.20.1600.10">
    <property type="entry name" value="Outer membrane efflux proteins (OEP)"/>
    <property type="match status" value="1"/>
</dbReference>
<evidence type="ECO:0000313" key="4">
    <source>
        <dbReference type="EMBL" id="AOH83232.1"/>
    </source>
</evidence>
<dbReference type="PROSITE" id="PS51257">
    <property type="entry name" value="PROKAR_LIPOPROTEIN"/>
    <property type="match status" value="1"/>
</dbReference>
<feature type="chain" id="PRO_5008446526" evidence="2">
    <location>
        <begin position="33"/>
        <end position="476"/>
    </location>
</feature>
<dbReference type="Proteomes" id="UP000094256">
    <property type="component" value="Chromosome"/>
</dbReference>
<keyword evidence="2" id="KW-0732">Signal</keyword>
<feature type="signal peptide" evidence="2">
    <location>
        <begin position="1"/>
        <end position="32"/>
    </location>
</feature>
<comment type="similarity">
    <text evidence="1 2">Belongs to the outer membrane factor (OMF) (TC 1.B.17) family.</text>
</comment>
<keyword evidence="5" id="KW-1185">Reference proteome</keyword>
<dbReference type="RefSeq" id="WP_069203812.1">
    <property type="nucleotide sequence ID" value="NZ_CP014168.1"/>
</dbReference>
<accession>A0A1B3Z717</accession>